<dbReference type="InterPro" id="IPR000498">
    <property type="entry name" value="OmpA-like_TM_dom"/>
</dbReference>
<dbReference type="GO" id="GO:0009279">
    <property type="term" value="C:cell outer membrane"/>
    <property type="evidence" value="ECO:0007669"/>
    <property type="project" value="UniProtKB-SubCell"/>
</dbReference>
<comment type="subcellular location">
    <subcellularLocation>
        <location evidence="1">Cell outer membrane</location>
    </subcellularLocation>
</comment>
<dbReference type="RefSeq" id="WP_161043264.1">
    <property type="nucleotide sequence ID" value="NZ_WWCR01000014.1"/>
</dbReference>
<evidence type="ECO:0000256" key="1">
    <source>
        <dbReference type="ARBA" id="ARBA00004442"/>
    </source>
</evidence>
<dbReference type="Proteomes" id="UP000469734">
    <property type="component" value="Unassembled WGS sequence"/>
</dbReference>
<feature type="domain" description="Outer membrane protein OmpA-like transmembrane" evidence="3">
    <location>
        <begin position="30"/>
        <end position="202"/>
    </location>
</feature>
<evidence type="ECO:0000313" key="7">
    <source>
        <dbReference type="Proteomes" id="UP000469734"/>
    </source>
</evidence>
<feature type="signal peptide" evidence="2">
    <location>
        <begin position="1"/>
        <end position="22"/>
    </location>
</feature>
<evidence type="ECO:0000313" key="5">
    <source>
        <dbReference type="EMBL" id="MYN38091.1"/>
    </source>
</evidence>
<evidence type="ECO:0000259" key="3">
    <source>
        <dbReference type="Pfam" id="PF01389"/>
    </source>
</evidence>
<proteinExistence type="predicted"/>
<dbReference type="EMBL" id="WWCR01000014">
    <property type="protein sequence ID" value="MYM73419.1"/>
    <property type="molecule type" value="Genomic_DNA"/>
</dbReference>
<evidence type="ECO:0000313" key="4">
    <source>
        <dbReference type="EMBL" id="MYM73419.1"/>
    </source>
</evidence>
<accession>A0A7X4KHA8</accession>
<keyword evidence="2" id="KW-0732">Signal</keyword>
<dbReference type="InterPro" id="IPR011250">
    <property type="entry name" value="OMP/PagP_B-barrel"/>
</dbReference>
<dbReference type="Pfam" id="PF01389">
    <property type="entry name" value="OmpA_membrane"/>
    <property type="match status" value="1"/>
</dbReference>
<organism evidence="4 7">
    <name type="scientific">Duganella margarita</name>
    <dbReference type="NCBI Taxonomy" id="2692170"/>
    <lineage>
        <taxon>Bacteria</taxon>
        <taxon>Pseudomonadati</taxon>
        <taxon>Pseudomonadota</taxon>
        <taxon>Betaproteobacteria</taxon>
        <taxon>Burkholderiales</taxon>
        <taxon>Oxalobacteraceae</taxon>
        <taxon>Telluria group</taxon>
        <taxon>Duganella</taxon>
    </lineage>
</organism>
<protein>
    <submittedName>
        <fullName evidence="4">Outer membrane beta-barrel protein</fullName>
    </submittedName>
</protein>
<dbReference type="EMBL" id="WWCS01000001">
    <property type="protein sequence ID" value="MYN38091.1"/>
    <property type="molecule type" value="Genomic_DNA"/>
</dbReference>
<evidence type="ECO:0000256" key="2">
    <source>
        <dbReference type="SAM" id="SignalP"/>
    </source>
</evidence>
<dbReference type="AlphaFoldDB" id="A0A7X4KHA8"/>
<comment type="caution">
    <text evidence="4">The sequence shown here is derived from an EMBL/GenBank/DDBJ whole genome shotgun (WGS) entry which is preliminary data.</text>
</comment>
<dbReference type="SUPFAM" id="SSF56925">
    <property type="entry name" value="OMPA-like"/>
    <property type="match status" value="1"/>
</dbReference>
<gene>
    <name evidence="5" type="ORF">GTP55_01765</name>
    <name evidence="4" type="ORF">GTP56_14590</name>
</gene>
<name>A0A7X4KHA8_9BURK</name>
<keyword evidence="6" id="KW-1185">Reference proteome</keyword>
<dbReference type="Proteomes" id="UP000466332">
    <property type="component" value="Unassembled WGS sequence"/>
</dbReference>
<evidence type="ECO:0000313" key="6">
    <source>
        <dbReference type="Proteomes" id="UP000466332"/>
    </source>
</evidence>
<sequence>MKKIIFALVASAAALSGSAAFAQSNTQDAAGTGYIGAGVVGSRYDFGDSVGAGAVSGDNHSGTKAAGKIYGGYNIDNTWAVEAGYTDFGKRSYNYTQNGAAGGLNTDAHSYYVAGKGTWPVARDFAVFGKLGVARNHNEVTTSGIASVNGSDNKTALYASVGGEYAINKNVKVSLEYENYGKSDIDTGRKAGAVTAGLRYNF</sequence>
<feature type="chain" id="PRO_5030535189" evidence="2">
    <location>
        <begin position="23"/>
        <end position="202"/>
    </location>
</feature>
<dbReference type="Gene3D" id="2.40.160.20">
    <property type="match status" value="1"/>
</dbReference>
<reference evidence="6 7" key="1">
    <citation type="submission" date="2019-12" db="EMBL/GenBank/DDBJ databases">
        <title>Novel species isolated from a subtropical stream in China.</title>
        <authorList>
            <person name="Lu H."/>
        </authorList>
    </citation>
    <scope>NUCLEOTIDE SEQUENCE [LARGE SCALE GENOMIC DNA]</scope>
    <source>
        <strain evidence="5 6">FT109W</strain>
        <strain evidence="4 7">FT134W</strain>
    </source>
</reference>